<feature type="region of interest" description="Disordered" evidence="1">
    <location>
        <begin position="109"/>
        <end position="135"/>
    </location>
</feature>
<dbReference type="EMBL" id="BOMM01000029">
    <property type="protein sequence ID" value="GIE11512.1"/>
    <property type="molecule type" value="Genomic_DNA"/>
</dbReference>
<reference evidence="2" key="1">
    <citation type="submission" date="2021-01" db="EMBL/GenBank/DDBJ databases">
        <title>Whole genome shotgun sequence of Actinoplanes ferrugineus NBRC 15555.</title>
        <authorList>
            <person name="Komaki H."/>
            <person name="Tamura T."/>
        </authorList>
    </citation>
    <scope>NUCLEOTIDE SEQUENCE</scope>
    <source>
        <strain evidence="2">NBRC 15555</strain>
    </source>
</reference>
<accession>A0A919J178</accession>
<feature type="compositionally biased region" description="Basic residues" evidence="1">
    <location>
        <begin position="310"/>
        <end position="323"/>
    </location>
</feature>
<protein>
    <submittedName>
        <fullName evidence="2">Uncharacterized protein</fullName>
    </submittedName>
</protein>
<dbReference type="Proteomes" id="UP000598174">
    <property type="component" value="Unassembled WGS sequence"/>
</dbReference>
<evidence type="ECO:0000256" key="1">
    <source>
        <dbReference type="SAM" id="MobiDB-lite"/>
    </source>
</evidence>
<proteinExistence type="predicted"/>
<organism evidence="2 3">
    <name type="scientific">Paractinoplanes ferrugineus</name>
    <dbReference type="NCBI Taxonomy" id="113564"/>
    <lineage>
        <taxon>Bacteria</taxon>
        <taxon>Bacillati</taxon>
        <taxon>Actinomycetota</taxon>
        <taxon>Actinomycetes</taxon>
        <taxon>Micromonosporales</taxon>
        <taxon>Micromonosporaceae</taxon>
        <taxon>Paractinoplanes</taxon>
    </lineage>
</organism>
<gene>
    <name evidence="2" type="ORF">Afe05nite_33520</name>
</gene>
<evidence type="ECO:0000313" key="3">
    <source>
        <dbReference type="Proteomes" id="UP000598174"/>
    </source>
</evidence>
<keyword evidence="3" id="KW-1185">Reference proteome</keyword>
<evidence type="ECO:0000313" key="2">
    <source>
        <dbReference type="EMBL" id="GIE11512.1"/>
    </source>
</evidence>
<comment type="caution">
    <text evidence="2">The sequence shown here is derived from an EMBL/GenBank/DDBJ whole genome shotgun (WGS) entry which is preliminary data.</text>
</comment>
<dbReference type="RefSeq" id="WP_203818034.1">
    <property type="nucleotide sequence ID" value="NZ_BAAABP010000058.1"/>
</dbReference>
<dbReference type="AlphaFoldDB" id="A0A919J178"/>
<feature type="region of interest" description="Disordered" evidence="1">
    <location>
        <begin position="306"/>
        <end position="372"/>
    </location>
</feature>
<sequence>MSPARRRTADMIKPRSCIDCLAWGRLGGQRCIACSAFRHDNPDRDRCTGCDRVLAIKNGYCRLCWHQAALDGNAAGRRRGTDAAYLHGQLDLAPIRHHQLFFDRMKHRRTSGPVHTRDRRGRPRKTAPPPAGPPQVAWIQPPLFAIGRDYTRIIDSTTYSASPPGPWLAWARHLAYRRSEARGWHPALLTGVDRILTILLSSHIPGDTITITQVYALCKRLGGAGAERVCEVLADMNVLTDDRQPGFDARLGRKLTGLAPGIRSAVEAWLRTLHDGGPRSRARHPATVWNYLNKAPAQLACLVEPLHTPARSHPRRYPRRTRRTAGNTAGEPAGRATVAVPPLHQDPDGLPQPDHPDQGRPARLRHPPATAP</sequence>
<name>A0A919J178_9ACTN</name>